<reference evidence="3 4" key="1">
    <citation type="submission" date="2020-08" db="EMBL/GenBank/DDBJ databases">
        <title>Genomic Encyclopedia of Type Strains, Phase IV (KMG-IV): sequencing the most valuable type-strain genomes for metagenomic binning, comparative biology and taxonomic classification.</title>
        <authorList>
            <person name="Goeker M."/>
        </authorList>
    </citation>
    <scope>NUCLEOTIDE SEQUENCE [LARGE SCALE GENOMIC DNA]</scope>
    <source>
        <strain evidence="3 4">DSM 23960</strain>
    </source>
</reference>
<comment type="caution">
    <text evidence="3">The sequence shown here is derived from an EMBL/GenBank/DDBJ whole genome shotgun (WGS) entry which is preliminary data.</text>
</comment>
<evidence type="ECO:0000256" key="1">
    <source>
        <dbReference type="SAM" id="SignalP"/>
    </source>
</evidence>
<feature type="signal peptide" evidence="1">
    <location>
        <begin position="1"/>
        <end position="27"/>
    </location>
</feature>
<dbReference type="Proteomes" id="UP000529946">
    <property type="component" value="Unassembled WGS sequence"/>
</dbReference>
<gene>
    <name evidence="3" type="ORF">GGR12_001704</name>
</gene>
<dbReference type="AlphaFoldDB" id="A0A7W6JCX9"/>
<accession>A0A7W6JCX9</accession>
<keyword evidence="1" id="KW-0732">Signal</keyword>
<feature type="chain" id="PRO_5030579825" description="DUF4136 domain-containing protein" evidence="1">
    <location>
        <begin position="28"/>
        <end position="202"/>
    </location>
</feature>
<evidence type="ECO:0000313" key="4">
    <source>
        <dbReference type="Proteomes" id="UP000529946"/>
    </source>
</evidence>
<dbReference type="InterPro" id="IPR025411">
    <property type="entry name" value="DUF4136"/>
</dbReference>
<evidence type="ECO:0000259" key="2">
    <source>
        <dbReference type="Pfam" id="PF13590"/>
    </source>
</evidence>
<dbReference type="Pfam" id="PF13590">
    <property type="entry name" value="DUF4136"/>
    <property type="match status" value="1"/>
</dbReference>
<dbReference type="PROSITE" id="PS51257">
    <property type="entry name" value="PROKAR_LIPOPROTEIN"/>
    <property type="match status" value="1"/>
</dbReference>
<keyword evidence="4" id="KW-1185">Reference proteome</keyword>
<name>A0A7W6JCX9_9CAUL</name>
<feature type="domain" description="DUF4136" evidence="2">
    <location>
        <begin position="44"/>
        <end position="196"/>
    </location>
</feature>
<dbReference type="RefSeq" id="WP_183203996.1">
    <property type="nucleotide sequence ID" value="NZ_BAAAER010000001.1"/>
</dbReference>
<evidence type="ECO:0000313" key="3">
    <source>
        <dbReference type="EMBL" id="MBB4082838.1"/>
    </source>
</evidence>
<protein>
    <recommendedName>
        <fullName evidence="2">DUF4136 domain-containing protein</fullName>
    </recommendedName>
</protein>
<organism evidence="3 4">
    <name type="scientific">Brevundimonas lenta</name>
    <dbReference type="NCBI Taxonomy" id="424796"/>
    <lineage>
        <taxon>Bacteria</taxon>
        <taxon>Pseudomonadati</taxon>
        <taxon>Pseudomonadota</taxon>
        <taxon>Alphaproteobacteria</taxon>
        <taxon>Caulobacterales</taxon>
        <taxon>Caulobacteraceae</taxon>
        <taxon>Brevundimonas</taxon>
    </lineage>
</organism>
<dbReference type="EMBL" id="JACIDM010000002">
    <property type="protein sequence ID" value="MBB4082838.1"/>
    <property type="molecule type" value="Genomic_DNA"/>
</dbReference>
<proteinExistence type="predicted"/>
<dbReference type="Gene3D" id="3.30.160.670">
    <property type="match status" value="1"/>
</dbReference>
<sequence>MTFPSVRTAATVVAVSLLSLTACGTPAGDVSVLQSSTQSVIPGSTYAWAPFDPTVRSSADPRVANDIIQQRITSAFDAAMVARGFQRVSDPQQATLLVSYHIGLQDRTEVRADNFGGPPMGACGFRGCMGGWGWYGAPTLNVDTINYTHGTVIFDIVDRASGELAWRSTSQQRVDSGDADQARLNAIADDMLRSLPRNTPAS</sequence>